<keyword evidence="5" id="KW-1185">Reference proteome</keyword>
<dbReference type="InterPro" id="IPR050704">
    <property type="entry name" value="Peptidase_C85-like"/>
</dbReference>
<reference evidence="4 5" key="1">
    <citation type="submission" date="2015-12" db="EMBL/GenBank/DDBJ databases">
        <title>The genome of Folsomia candida.</title>
        <authorList>
            <person name="Faddeeva A."/>
            <person name="Derks M.F."/>
            <person name="Anvar Y."/>
            <person name="Smit S."/>
            <person name="Van Straalen N."/>
            <person name="Roelofs D."/>
        </authorList>
    </citation>
    <scope>NUCLEOTIDE SEQUENCE [LARGE SCALE GENOMIC DNA]</scope>
    <source>
        <strain evidence="4 5">VU population</strain>
        <tissue evidence="4">Whole body</tissue>
    </source>
</reference>
<dbReference type="CDD" id="cd22761">
    <property type="entry name" value="OTU_OTUD6"/>
    <property type="match status" value="1"/>
</dbReference>
<accession>A0A226EXZ9</accession>
<dbReference type="InterPro" id="IPR049772">
    <property type="entry name" value="OTU_OTUD6"/>
</dbReference>
<protein>
    <submittedName>
        <fullName evidence="4">OTU domain-containing protein 6B</fullName>
    </submittedName>
</protein>
<dbReference type="PANTHER" id="PTHR12419">
    <property type="entry name" value="OTU DOMAIN CONTAINING PROTEIN"/>
    <property type="match status" value="1"/>
</dbReference>
<evidence type="ECO:0000259" key="3">
    <source>
        <dbReference type="PROSITE" id="PS50802"/>
    </source>
</evidence>
<dbReference type="OrthoDB" id="415023at2759"/>
<keyword evidence="1" id="KW-0378">Hydrolase</keyword>
<feature type="region of interest" description="Disordered" evidence="2">
    <location>
        <begin position="32"/>
        <end position="55"/>
    </location>
</feature>
<proteinExistence type="predicted"/>
<dbReference type="Gene3D" id="3.90.70.80">
    <property type="match status" value="1"/>
</dbReference>
<dbReference type="Proteomes" id="UP000198287">
    <property type="component" value="Unassembled WGS sequence"/>
</dbReference>
<dbReference type="PANTHER" id="PTHR12419:SF10">
    <property type="entry name" value="DEUBIQUITINASE OTUD6B"/>
    <property type="match status" value="1"/>
</dbReference>
<dbReference type="GO" id="GO:0016579">
    <property type="term" value="P:protein deubiquitination"/>
    <property type="evidence" value="ECO:0007669"/>
    <property type="project" value="TreeGrafter"/>
</dbReference>
<dbReference type="OMA" id="YELGAHY"/>
<evidence type="ECO:0000313" key="5">
    <source>
        <dbReference type="Proteomes" id="UP000198287"/>
    </source>
</evidence>
<name>A0A226EXZ9_FOLCA</name>
<dbReference type="InterPro" id="IPR003323">
    <property type="entry name" value="OTU_dom"/>
</dbReference>
<dbReference type="PROSITE" id="PS50802">
    <property type="entry name" value="OTU"/>
    <property type="match status" value="1"/>
</dbReference>
<sequence>MLAEDDDCDFINVPAETPLSPEEAIIRRHRKEKRDLQGTIQSMKKNVNQKDKKKKKELAEEIVKLEAELDARHKAELTAFLPGKLDLPTSKIPETVVEETIHDTSSCTKNEQDGKMSRARRRREKKEVDEKEKKKRIDAESFVLLENSQMKAEDDAFVKIMNDLNLNIVDVDPDGNCLYNAVKEQLQRFGDSMEAQELRSLTAKYLIDHKDEFIMFMEEEYTSDEGFLVYCDKLENTPAWGGQLEVRILSLILERPIKVLQAEGVPVTFGENFSKKELTLTYHRHRYQLGEHYNSTKPVVK</sequence>
<dbReference type="InterPro" id="IPR038765">
    <property type="entry name" value="Papain-like_cys_pep_sf"/>
</dbReference>
<feature type="region of interest" description="Disordered" evidence="2">
    <location>
        <begin position="99"/>
        <end position="132"/>
    </location>
</feature>
<feature type="domain" description="OTU" evidence="3">
    <location>
        <begin position="166"/>
        <end position="299"/>
    </location>
</feature>
<dbReference type="STRING" id="158441.A0A226EXZ9"/>
<dbReference type="AlphaFoldDB" id="A0A226EXZ9"/>
<dbReference type="SUPFAM" id="SSF54001">
    <property type="entry name" value="Cysteine proteinases"/>
    <property type="match status" value="1"/>
</dbReference>
<evidence type="ECO:0000256" key="1">
    <source>
        <dbReference type="ARBA" id="ARBA00022801"/>
    </source>
</evidence>
<dbReference type="Pfam" id="PF02338">
    <property type="entry name" value="OTU"/>
    <property type="match status" value="1"/>
</dbReference>
<organism evidence="4 5">
    <name type="scientific">Folsomia candida</name>
    <name type="common">Springtail</name>
    <dbReference type="NCBI Taxonomy" id="158441"/>
    <lineage>
        <taxon>Eukaryota</taxon>
        <taxon>Metazoa</taxon>
        <taxon>Ecdysozoa</taxon>
        <taxon>Arthropoda</taxon>
        <taxon>Hexapoda</taxon>
        <taxon>Collembola</taxon>
        <taxon>Entomobryomorpha</taxon>
        <taxon>Isotomoidea</taxon>
        <taxon>Isotomidae</taxon>
        <taxon>Proisotominae</taxon>
        <taxon>Folsomia</taxon>
    </lineage>
</organism>
<comment type="caution">
    <text evidence="4">The sequence shown here is derived from an EMBL/GenBank/DDBJ whole genome shotgun (WGS) entry which is preliminary data.</text>
</comment>
<evidence type="ECO:0000313" key="4">
    <source>
        <dbReference type="EMBL" id="OXA62462.1"/>
    </source>
</evidence>
<dbReference type="GO" id="GO:0004843">
    <property type="term" value="F:cysteine-type deubiquitinase activity"/>
    <property type="evidence" value="ECO:0007669"/>
    <property type="project" value="TreeGrafter"/>
</dbReference>
<dbReference type="EMBL" id="LNIX01000001">
    <property type="protein sequence ID" value="OXA62462.1"/>
    <property type="molecule type" value="Genomic_DNA"/>
</dbReference>
<evidence type="ECO:0000256" key="2">
    <source>
        <dbReference type="SAM" id="MobiDB-lite"/>
    </source>
</evidence>
<gene>
    <name evidence="4" type="ORF">Fcan01_01783</name>
</gene>